<dbReference type="EMBL" id="BAHE01000015">
    <property type="protein sequence ID" value="GAC00404.1"/>
    <property type="molecule type" value="Genomic_DNA"/>
</dbReference>
<evidence type="ECO:0000313" key="1">
    <source>
        <dbReference type="EMBL" id="GAC00404.1"/>
    </source>
</evidence>
<dbReference type="Gene3D" id="3.30.2310.20">
    <property type="entry name" value="RelE-like"/>
    <property type="match status" value="1"/>
</dbReference>
<accession>K6VW12</accession>
<dbReference type="InterPro" id="IPR035093">
    <property type="entry name" value="RelE/ParE_toxin_dom_sf"/>
</dbReference>
<evidence type="ECO:0008006" key="3">
    <source>
        <dbReference type="Google" id="ProtNLM"/>
    </source>
</evidence>
<organism evidence="1 2">
    <name type="scientific">Gordonia namibiensis NBRC 108229</name>
    <dbReference type="NCBI Taxonomy" id="1208314"/>
    <lineage>
        <taxon>Bacteria</taxon>
        <taxon>Bacillati</taxon>
        <taxon>Actinomycetota</taxon>
        <taxon>Actinomycetes</taxon>
        <taxon>Mycobacteriales</taxon>
        <taxon>Gordoniaceae</taxon>
        <taxon>Gordonia</taxon>
    </lineage>
</organism>
<dbReference type="Proteomes" id="UP000035058">
    <property type="component" value="Unassembled WGS sequence"/>
</dbReference>
<comment type="caution">
    <text evidence="1">The sequence shown here is derived from an EMBL/GenBank/DDBJ whole genome shotgun (WGS) entry which is preliminary data.</text>
</comment>
<evidence type="ECO:0000313" key="2">
    <source>
        <dbReference type="Proteomes" id="UP000035058"/>
    </source>
</evidence>
<name>K6VW12_9ACTN</name>
<dbReference type="AlphaFoldDB" id="K6VW12"/>
<proteinExistence type="predicted"/>
<protein>
    <recommendedName>
        <fullName evidence="3">Killer suppression protein HigA</fullName>
    </recommendedName>
</protein>
<keyword evidence="2" id="KW-1185">Reference proteome</keyword>
<gene>
    <name evidence="1" type="ORF">GONAM_15_01120</name>
</gene>
<sequence length="108" mass="11964">MIVRYGSGKDRKLASDMKLARRDLGDQQAKGLAKRIKQLESADTLGDVFPPAPGKWHWLTGDRAGQAAGTIKDGLRLIIEPNNGEENPPRDATVVTVVEVSEHYEKRR</sequence>
<reference evidence="1 2" key="1">
    <citation type="submission" date="2012-08" db="EMBL/GenBank/DDBJ databases">
        <title>Whole genome shotgun sequence of Gordonia namibiensis NBRC 108229.</title>
        <authorList>
            <person name="Isaki-Nakamura S."/>
            <person name="Hosoyama A."/>
            <person name="Tsuchikane K."/>
            <person name="Katsumata H."/>
            <person name="Baba S."/>
            <person name="Yamazaki S."/>
            <person name="Fujita N."/>
        </authorList>
    </citation>
    <scope>NUCLEOTIDE SEQUENCE [LARGE SCALE GENOMIC DNA]</scope>
    <source>
        <strain evidence="1 2">NBRC 108229</strain>
    </source>
</reference>